<evidence type="ECO:0000313" key="2">
    <source>
        <dbReference type="EMBL" id="KAJ8024034.1"/>
    </source>
</evidence>
<accession>A0A9Q1BG65</accession>
<dbReference type="GO" id="GO:0008028">
    <property type="term" value="F:monocarboxylic acid transmembrane transporter activity"/>
    <property type="evidence" value="ECO:0007669"/>
    <property type="project" value="TreeGrafter"/>
</dbReference>
<keyword evidence="1" id="KW-0812">Transmembrane</keyword>
<dbReference type="InterPro" id="IPR036259">
    <property type="entry name" value="MFS_trans_sf"/>
</dbReference>
<feature type="transmembrane region" description="Helical" evidence="1">
    <location>
        <begin position="118"/>
        <end position="140"/>
    </location>
</feature>
<keyword evidence="1" id="KW-1133">Transmembrane helix</keyword>
<feature type="transmembrane region" description="Helical" evidence="1">
    <location>
        <begin position="94"/>
        <end position="112"/>
    </location>
</feature>
<dbReference type="PANTHER" id="PTHR11360:SF284">
    <property type="entry name" value="EG:103B4.3 PROTEIN-RELATED"/>
    <property type="match status" value="1"/>
</dbReference>
<evidence type="ECO:0000313" key="3">
    <source>
        <dbReference type="Proteomes" id="UP001152320"/>
    </source>
</evidence>
<dbReference type="AlphaFoldDB" id="A0A9Q1BG65"/>
<reference evidence="2" key="1">
    <citation type="submission" date="2021-10" db="EMBL/GenBank/DDBJ databases">
        <title>Tropical sea cucumber genome reveals ecological adaptation and Cuvierian tubules defense mechanism.</title>
        <authorList>
            <person name="Chen T."/>
        </authorList>
    </citation>
    <scope>NUCLEOTIDE SEQUENCE</scope>
    <source>
        <strain evidence="2">Nanhai2018</strain>
        <tissue evidence="2">Muscle</tissue>
    </source>
</reference>
<dbReference type="EMBL" id="JAIZAY010000019">
    <property type="protein sequence ID" value="KAJ8024034.1"/>
    <property type="molecule type" value="Genomic_DNA"/>
</dbReference>
<protein>
    <submittedName>
        <fullName evidence="2">Monocarboxylate transporter 14</fullName>
    </submittedName>
</protein>
<feature type="transmembrane region" description="Helical" evidence="1">
    <location>
        <begin position="67"/>
        <end position="87"/>
    </location>
</feature>
<feature type="transmembrane region" description="Helical" evidence="1">
    <location>
        <begin position="467"/>
        <end position="489"/>
    </location>
</feature>
<dbReference type="InterPro" id="IPR011701">
    <property type="entry name" value="MFS"/>
</dbReference>
<dbReference type="PANTHER" id="PTHR11360">
    <property type="entry name" value="MONOCARBOXYLATE TRANSPORTER"/>
    <property type="match status" value="1"/>
</dbReference>
<dbReference type="SUPFAM" id="SSF103473">
    <property type="entry name" value="MFS general substrate transporter"/>
    <property type="match status" value="1"/>
</dbReference>
<gene>
    <name evidence="2" type="ORF">HOLleu_36644</name>
</gene>
<dbReference type="Proteomes" id="UP001152320">
    <property type="component" value="Chromosome 19"/>
</dbReference>
<evidence type="ECO:0000256" key="1">
    <source>
        <dbReference type="SAM" id="Phobius"/>
    </source>
</evidence>
<feature type="transmembrane region" description="Helical" evidence="1">
    <location>
        <begin position="400"/>
        <end position="419"/>
    </location>
</feature>
<feature type="transmembrane region" description="Helical" evidence="1">
    <location>
        <begin position="183"/>
        <end position="202"/>
    </location>
</feature>
<dbReference type="OrthoDB" id="6499973at2759"/>
<proteinExistence type="predicted"/>
<feature type="transmembrane region" description="Helical" evidence="1">
    <location>
        <begin position="439"/>
        <end position="460"/>
    </location>
</feature>
<feature type="transmembrane region" description="Helical" evidence="1">
    <location>
        <begin position="24"/>
        <end position="47"/>
    </location>
</feature>
<dbReference type="InterPro" id="IPR050327">
    <property type="entry name" value="Proton-linked_MCT"/>
</dbReference>
<keyword evidence="3" id="KW-1185">Reference proteome</keyword>
<dbReference type="Gene3D" id="1.20.1250.20">
    <property type="entry name" value="MFS general substrate transporter like domains"/>
    <property type="match status" value="2"/>
</dbReference>
<keyword evidence="1" id="KW-0472">Membrane</keyword>
<name>A0A9Q1BG65_HOLLE</name>
<comment type="caution">
    <text evidence="2">The sequence shown here is derived from an EMBL/GenBank/DDBJ whole genome shotgun (WGS) entry which is preliminary data.</text>
</comment>
<organism evidence="2 3">
    <name type="scientific">Holothuria leucospilota</name>
    <name type="common">Black long sea cucumber</name>
    <name type="synonym">Mertensiothuria leucospilota</name>
    <dbReference type="NCBI Taxonomy" id="206669"/>
    <lineage>
        <taxon>Eukaryota</taxon>
        <taxon>Metazoa</taxon>
        <taxon>Echinodermata</taxon>
        <taxon>Eleutherozoa</taxon>
        <taxon>Echinozoa</taxon>
        <taxon>Holothuroidea</taxon>
        <taxon>Aspidochirotacea</taxon>
        <taxon>Aspidochirotida</taxon>
        <taxon>Holothuriidae</taxon>
        <taxon>Holothuria</taxon>
    </lineage>
</organism>
<dbReference type="Pfam" id="PF07690">
    <property type="entry name" value="MFS_1"/>
    <property type="match status" value="1"/>
</dbReference>
<sequence length="576" mass="62664">MLKSSETRRAHEDLNADPNLDRGWAWLILLSALLTHILTFGLAYASVGVFYVELLAEFGQSESATSWTGSILLGVMLCSGPISSVLVAKFGAMVTAMTGGAFASSGLALSSLAPHLSYLYLTFGVLTGLGFGLSYLPCIVMLGKFFERRRSLVCGLAVSGSGLGTFIFAPVTQYCIRAVGWRMTFLILGCCCLLLCACGATYQNRKLPQKYRDETNNSAGMQRSSSSVLLFFTDVTSVIAEPMEQTRPPNESSTVQRKEVDVGTQTTITCANGSRSRFPFDAGQFNTSNNATCQGCHCNHSSYKVAQPPSELESFSQPVIISTSLQEPNDQLGISLRPSDSNVHCQKTVPPVIPAETDNPTNRISRLSTTGLLRRATSSTIFQLSRHLGRCLTFAHLLKNLFFVLFCLCNLLMCIGYQLPYMYFKAFALSLDISEQDWSYILSIMGITDMAGRIVVGFIFDRVVSGYGRLFGFMIASVLSGLFLFTVSFSKNYICLAILASTYSFLAGSTDSLVPALLAHFVGMDTLAYSFGMVIEMQGTGFLIGPPIAEVPCIDFSVDAMKWFSTPVVLPSYLQG</sequence>
<feature type="transmembrane region" description="Helical" evidence="1">
    <location>
        <begin position="152"/>
        <end position="171"/>
    </location>
</feature>